<dbReference type="GO" id="GO:0005634">
    <property type="term" value="C:nucleus"/>
    <property type="evidence" value="ECO:0007669"/>
    <property type="project" value="UniProtKB-ARBA"/>
</dbReference>
<dbReference type="HOGENOM" id="CLU_012062_31_0_1"/>
<feature type="region of interest" description="Disordered" evidence="11">
    <location>
        <begin position="1"/>
        <end position="46"/>
    </location>
</feature>
<keyword evidence="14" id="KW-1185">Reference proteome</keyword>
<evidence type="ECO:0000256" key="2">
    <source>
        <dbReference type="ARBA" id="ARBA00007365"/>
    </source>
</evidence>
<evidence type="ECO:0000256" key="10">
    <source>
        <dbReference type="PROSITE-ProRule" id="PRU00221"/>
    </source>
</evidence>
<dbReference type="eggNOG" id="KOG0882">
    <property type="taxonomic scope" value="Eukaryota"/>
</dbReference>
<dbReference type="AlphaFoldDB" id="M1WGI9"/>
<dbReference type="PANTHER" id="PTHR45625:SF4">
    <property type="entry name" value="PEPTIDYLPROLYL ISOMERASE DOMAIN AND WD REPEAT-CONTAINING PROTEIN 1"/>
    <property type="match status" value="1"/>
</dbReference>
<evidence type="ECO:0000256" key="11">
    <source>
        <dbReference type="SAM" id="MobiDB-lite"/>
    </source>
</evidence>
<dbReference type="Gene3D" id="2.40.100.10">
    <property type="entry name" value="Cyclophilin-like"/>
    <property type="match status" value="1"/>
</dbReference>
<dbReference type="PROSITE" id="PS00170">
    <property type="entry name" value="CSA_PPIASE_1"/>
    <property type="match status" value="1"/>
</dbReference>
<proteinExistence type="inferred from homology"/>
<keyword evidence="7" id="KW-0413">Isomerase</keyword>
<dbReference type="InterPro" id="IPR001680">
    <property type="entry name" value="WD40_rpt"/>
</dbReference>
<dbReference type="PRINTS" id="PR00153">
    <property type="entry name" value="CSAPPISMRASE"/>
</dbReference>
<feature type="repeat" description="WD" evidence="10">
    <location>
        <begin position="70"/>
        <end position="102"/>
    </location>
</feature>
<organism evidence="13 14">
    <name type="scientific">Claviceps purpurea (strain 20.1)</name>
    <name type="common">Ergot fungus</name>
    <name type="synonym">Sphacelia segetum</name>
    <dbReference type="NCBI Taxonomy" id="1111077"/>
    <lineage>
        <taxon>Eukaryota</taxon>
        <taxon>Fungi</taxon>
        <taxon>Dikarya</taxon>
        <taxon>Ascomycota</taxon>
        <taxon>Pezizomycotina</taxon>
        <taxon>Sordariomycetes</taxon>
        <taxon>Hypocreomycetidae</taxon>
        <taxon>Hypocreales</taxon>
        <taxon>Clavicipitaceae</taxon>
        <taxon>Claviceps</taxon>
    </lineage>
</organism>
<evidence type="ECO:0000256" key="3">
    <source>
        <dbReference type="ARBA" id="ARBA00013194"/>
    </source>
</evidence>
<comment type="caution">
    <text evidence="13">The sequence shown here is derived from an EMBL/GenBank/DDBJ whole genome shotgun (WGS) entry which is preliminary data.</text>
</comment>
<evidence type="ECO:0000256" key="9">
    <source>
        <dbReference type="ARBA" id="ARBA00040798"/>
    </source>
</evidence>
<dbReference type="PROSITE" id="PS50082">
    <property type="entry name" value="WD_REPEATS_2"/>
    <property type="match status" value="2"/>
</dbReference>
<dbReference type="STRING" id="1111077.M1WGI9"/>
<evidence type="ECO:0000313" key="13">
    <source>
        <dbReference type="EMBL" id="CCE34568.1"/>
    </source>
</evidence>
<dbReference type="OrthoDB" id="10264753at2759"/>
<evidence type="ECO:0000313" key="14">
    <source>
        <dbReference type="Proteomes" id="UP000016801"/>
    </source>
</evidence>
<dbReference type="Pfam" id="PF00400">
    <property type="entry name" value="WD40"/>
    <property type="match status" value="2"/>
</dbReference>
<feature type="repeat" description="WD" evidence="10">
    <location>
        <begin position="114"/>
        <end position="155"/>
    </location>
</feature>
<evidence type="ECO:0000256" key="4">
    <source>
        <dbReference type="ARBA" id="ARBA00022574"/>
    </source>
</evidence>
<dbReference type="CDD" id="cd01927">
    <property type="entry name" value="cyclophilin_WD40"/>
    <property type="match status" value="1"/>
</dbReference>
<evidence type="ECO:0000256" key="8">
    <source>
        <dbReference type="ARBA" id="ARBA00029569"/>
    </source>
</evidence>
<dbReference type="PROSITE" id="PS50072">
    <property type="entry name" value="CSA_PPIASE_2"/>
    <property type="match status" value="1"/>
</dbReference>
<dbReference type="EMBL" id="CAGA01000095">
    <property type="protein sequence ID" value="CCE34568.1"/>
    <property type="molecule type" value="Genomic_DNA"/>
</dbReference>
<evidence type="ECO:0000256" key="1">
    <source>
        <dbReference type="ARBA" id="ARBA00000971"/>
    </source>
</evidence>
<dbReference type="GO" id="GO:0006457">
    <property type="term" value="P:protein folding"/>
    <property type="evidence" value="ECO:0007669"/>
    <property type="project" value="InterPro"/>
</dbReference>
<dbReference type="InterPro" id="IPR036322">
    <property type="entry name" value="WD40_repeat_dom_sf"/>
</dbReference>
<dbReference type="InterPro" id="IPR015943">
    <property type="entry name" value="WD40/YVTN_repeat-like_dom_sf"/>
</dbReference>
<dbReference type="GO" id="GO:0003755">
    <property type="term" value="F:peptidyl-prolyl cis-trans isomerase activity"/>
    <property type="evidence" value="ECO:0007669"/>
    <property type="project" value="UniProtKB-KW"/>
</dbReference>
<dbReference type="PROSITE" id="PS50294">
    <property type="entry name" value="WD_REPEATS_REGION"/>
    <property type="match status" value="1"/>
</dbReference>
<dbReference type="FunFam" id="2.40.100.10:FF:000003">
    <property type="entry name" value="Peptidylprolyl isomerase domain and WD repeat-containing 1"/>
    <property type="match status" value="1"/>
</dbReference>
<feature type="compositionally biased region" description="Acidic residues" evidence="11">
    <location>
        <begin position="22"/>
        <end position="34"/>
    </location>
</feature>
<protein>
    <recommendedName>
        <fullName evidence="9">Peptidyl-prolyl cis-trans isomerase-like 1</fullName>
        <ecNumber evidence="3">5.2.1.8</ecNumber>
    </recommendedName>
    <alternativeName>
        <fullName evidence="8">Rotamase</fullName>
    </alternativeName>
</protein>
<reference evidence="13 14" key="1">
    <citation type="journal article" date="2013" name="PLoS Genet.">
        <title>Plant-symbiotic fungi as chemical engineers: Multi-genome analysis of the Clavicipitaceae reveals dynamics of alkaloid loci.</title>
        <authorList>
            <person name="Schardl C.L."/>
            <person name="Young C.A."/>
            <person name="Hesse U."/>
            <person name="Amyotte S.G."/>
            <person name="Andreeva K."/>
            <person name="Calie P.J."/>
            <person name="Fleetwood D.J."/>
            <person name="Haws D.C."/>
            <person name="Moore N."/>
            <person name="Oeser B."/>
            <person name="Panaccione D.G."/>
            <person name="Schweri K.K."/>
            <person name="Voisey C.R."/>
            <person name="Farman M.L."/>
            <person name="Jaromczyk J.W."/>
            <person name="Roe B.A."/>
            <person name="O'Sullivan D.M."/>
            <person name="Scott B."/>
            <person name="Tudzynski P."/>
            <person name="An Z."/>
            <person name="Arnaoudova E.G."/>
            <person name="Bullock C.T."/>
            <person name="Charlton N.D."/>
            <person name="Chen L."/>
            <person name="Cox M."/>
            <person name="Dinkins R.D."/>
            <person name="Florea S."/>
            <person name="Glenn A.E."/>
            <person name="Gordon A."/>
            <person name="Gueldener U."/>
            <person name="Harris D.R."/>
            <person name="Hollin W."/>
            <person name="Jaromczyk J."/>
            <person name="Johnson R.D."/>
            <person name="Khan A.K."/>
            <person name="Leistner E."/>
            <person name="Leuchtmann A."/>
            <person name="Li C."/>
            <person name="Liu J."/>
            <person name="Liu J."/>
            <person name="Liu M."/>
            <person name="Mace W."/>
            <person name="Machado C."/>
            <person name="Nagabhyru P."/>
            <person name="Pan J."/>
            <person name="Schmid J."/>
            <person name="Sugawara K."/>
            <person name="Steiner U."/>
            <person name="Takach J.E."/>
            <person name="Tanaka E."/>
            <person name="Webb J.S."/>
            <person name="Wilson E.V."/>
            <person name="Wiseman J.L."/>
            <person name="Yoshida R."/>
            <person name="Zeng Z."/>
        </authorList>
    </citation>
    <scope>NUCLEOTIDE SEQUENCE [LARGE SCALE GENOMIC DNA]</scope>
    <source>
        <strain evidence="13 14">20.1</strain>
    </source>
</reference>
<dbReference type="InterPro" id="IPR044666">
    <property type="entry name" value="Cyclophilin_A-like"/>
</dbReference>
<accession>M1WGI9</accession>
<dbReference type="SMART" id="SM00320">
    <property type="entry name" value="WD40"/>
    <property type="match status" value="4"/>
</dbReference>
<evidence type="ECO:0000259" key="12">
    <source>
        <dbReference type="PROSITE" id="PS50072"/>
    </source>
</evidence>
<comment type="similarity">
    <text evidence="2">Belongs to the cyclophilin-type PPIase family.</text>
</comment>
<dbReference type="InterPro" id="IPR029000">
    <property type="entry name" value="Cyclophilin-like_dom_sf"/>
</dbReference>
<sequence length="627" mass="70612">MADAATTDDDNRPYKRRHAELAEQDDSESLSDDDVGPRPASEAPKKKRRVLPYEKLYVAALPQSTRYSRSLMHKEQLLFVTWTPLTDFLITASVDGVVKFWKKVDQGIEYVKEFKAHSGEIKSVSVSLDGRSYATAGTDETIKIFDVSTFDLLSMLPLSYVPNCVCWVHRRGASFPVLAVSEESRPLIHLYDGRGENEVPPLHTIKSLHRSPVHLMAFNNAFDCVVSADENGMVEYWRPNEKYEKPDNVFEYKTSTNLFDFRKAKSVPTCLTVSPNGKSFAAFSVPDRKVRIFDFESGKLQRTYDESLQAIENMQQAGTASHDLDGVEFGRRLAQEREVDCGMLRHKSNIIFDDSGYFIVYGSMLGIKVLNTYTNQVVKIYGKGENFRAVNLGLYQCQKLKKGIFSVEMGASSNPLLQEAATRDPILVATGVGKHRFYMFTNEDDISKSTRDIQNERPTILGGNTERIAKAAATGTAAVLHTNYGDIHIRLFPEAAPRTVENFVTHAKNNYYNNTIFHRVIKKFMIQGGDPLGDGTGGESIWNREFEDEFSSLKHDKPFTVSMANAGPNTNGSQFFITTEKTPWLDGKHTIFGRATQGFDVIQRIESVRTHKEKPEDDIKILNIDVL</sequence>
<gene>
    <name evidence="13" type="ORF">CPUR_08501</name>
</gene>
<dbReference type="PANTHER" id="PTHR45625">
    <property type="entry name" value="PEPTIDYL-PROLYL CIS-TRANS ISOMERASE-RELATED"/>
    <property type="match status" value="1"/>
</dbReference>
<dbReference type="Gene3D" id="2.130.10.10">
    <property type="entry name" value="YVTN repeat-like/Quinoprotein amine dehydrogenase"/>
    <property type="match status" value="1"/>
</dbReference>
<keyword evidence="5" id="KW-0677">Repeat</keyword>
<dbReference type="SUPFAM" id="SSF50978">
    <property type="entry name" value="WD40 repeat-like"/>
    <property type="match status" value="1"/>
</dbReference>
<dbReference type="InterPro" id="IPR020892">
    <property type="entry name" value="Cyclophilin-type_PPIase_CS"/>
</dbReference>
<evidence type="ECO:0000256" key="6">
    <source>
        <dbReference type="ARBA" id="ARBA00023110"/>
    </source>
</evidence>
<dbReference type="Proteomes" id="UP000016801">
    <property type="component" value="Unassembled WGS sequence"/>
</dbReference>
<dbReference type="InterPro" id="IPR002130">
    <property type="entry name" value="Cyclophilin-type_PPIase_dom"/>
</dbReference>
<dbReference type="FunFam" id="2.130.10.10:FF:000450">
    <property type="entry name" value="Peptidylprolyl isomerase domain and WD-repeat protein 1"/>
    <property type="match status" value="1"/>
</dbReference>
<evidence type="ECO:0000256" key="5">
    <source>
        <dbReference type="ARBA" id="ARBA00022737"/>
    </source>
</evidence>
<keyword evidence="6" id="KW-0697">Rotamase</keyword>
<dbReference type="EC" id="5.2.1.8" evidence="3"/>
<comment type="catalytic activity">
    <reaction evidence="1">
        <text>[protein]-peptidylproline (omega=180) = [protein]-peptidylproline (omega=0)</text>
        <dbReference type="Rhea" id="RHEA:16237"/>
        <dbReference type="Rhea" id="RHEA-COMP:10747"/>
        <dbReference type="Rhea" id="RHEA-COMP:10748"/>
        <dbReference type="ChEBI" id="CHEBI:83833"/>
        <dbReference type="ChEBI" id="CHEBI:83834"/>
        <dbReference type="EC" id="5.2.1.8"/>
    </reaction>
</comment>
<dbReference type="Pfam" id="PF00160">
    <property type="entry name" value="Pro_isomerase"/>
    <property type="match status" value="1"/>
</dbReference>
<evidence type="ECO:0000256" key="7">
    <source>
        <dbReference type="ARBA" id="ARBA00023235"/>
    </source>
</evidence>
<feature type="domain" description="PPIase cyclophilin-type" evidence="12">
    <location>
        <begin position="481"/>
        <end position="626"/>
    </location>
</feature>
<name>M1WGI9_CLAP2</name>
<keyword evidence="4 10" id="KW-0853">WD repeat</keyword>
<dbReference type="VEuPathDB" id="FungiDB:CPUR_08501"/>
<dbReference type="SUPFAM" id="SSF50891">
    <property type="entry name" value="Cyclophilin-like"/>
    <property type="match status" value="1"/>
</dbReference>